<gene>
    <name evidence="2" type="ORF">RND81_03G155100</name>
</gene>
<evidence type="ECO:0000256" key="1">
    <source>
        <dbReference type="SAM" id="MobiDB-lite"/>
    </source>
</evidence>
<sequence length="128" mass="15079">MENKLKTSLFCYSCCITDHNDEDVQQILQFSDHKSHHHHHHNLPTWLKSELPEFKDRCANIFSGKFGRNRHRGNFRYDPLSYALNFEDADSHLDDFRPHRNFSSRLPPSPPPISSEKRDVSTQISTWS</sequence>
<evidence type="ECO:0000313" key="3">
    <source>
        <dbReference type="Proteomes" id="UP001443914"/>
    </source>
</evidence>
<comment type="caution">
    <text evidence="2">The sequence shown here is derived from an EMBL/GenBank/DDBJ whole genome shotgun (WGS) entry which is preliminary data.</text>
</comment>
<organism evidence="2 3">
    <name type="scientific">Saponaria officinalis</name>
    <name type="common">Common soapwort</name>
    <name type="synonym">Lychnis saponaria</name>
    <dbReference type="NCBI Taxonomy" id="3572"/>
    <lineage>
        <taxon>Eukaryota</taxon>
        <taxon>Viridiplantae</taxon>
        <taxon>Streptophyta</taxon>
        <taxon>Embryophyta</taxon>
        <taxon>Tracheophyta</taxon>
        <taxon>Spermatophyta</taxon>
        <taxon>Magnoliopsida</taxon>
        <taxon>eudicotyledons</taxon>
        <taxon>Gunneridae</taxon>
        <taxon>Pentapetalae</taxon>
        <taxon>Caryophyllales</taxon>
        <taxon>Caryophyllaceae</taxon>
        <taxon>Caryophylleae</taxon>
        <taxon>Saponaria</taxon>
    </lineage>
</organism>
<dbReference type="Proteomes" id="UP001443914">
    <property type="component" value="Unassembled WGS sequence"/>
</dbReference>
<accession>A0AAW1M7B3</accession>
<proteinExistence type="predicted"/>
<dbReference type="EMBL" id="JBDFQZ010000003">
    <property type="protein sequence ID" value="KAK9742201.1"/>
    <property type="molecule type" value="Genomic_DNA"/>
</dbReference>
<reference evidence="2" key="1">
    <citation type="submission" date="2024-03" db="EMBL/GenBank/DDBJ databases">
        <title>WGS assembly of Saponaria officinalis var. Norfolk2.</title>
        <authorList>
            <person name="Jenkins J."/>
            <person name="Shu S."/>
            <person name="Grimwood J."/>
            <person name="Barry K."/>
            <person name="Goodstein D."/>
            <person name="Schmutz J."/>
            <person name="Leebens-Mack J."/>
            <person name="Osbourn A."/>
        </authorList>
    </citation>
    <scope>NUCLEOTIDE SEQUENCE [LARGE SCALE GENOMIC DNA]</scope>
    <source>
        <strain evidence="2">JIC</strain>
    </source>
</reference>
<feature type="region of interest" description="Disordered" evidence="1">
    <location>
        <begin position="97"/>
        <end position="128"/>
    </location>
</feature>
<protein>
    <submittedName>
        <fullName evidence="2">Uncharacterized protein</fullName>
    </submittedName>
</protein>
<keyword evidence="3" id="KW-1185">Reference proteome</keyword>
<name>A0AAW1M7B3_SAPOF</name>
<dbReference type="AlphaFoldDB" id="A0AAW1M7B3"/>
<evidence type="ECO:0000313" key="2">
    <source>
        <dbReference type="EMBL" id="KAK9742201.1"/>
    </source>
</evidence>
<dbReference type="PANTHER" id="PTHR33168">
    <property type="entry name" value="STRESS INDUCED PROTEIN-RELATED"/>
    <property type="match status" value="1"/>
</dbReference>